<feature type="domain" description="F-box" evidence="2">
    <location>
        <begin position="69"/>
        <end position="115"/>
    </location>
</feature>
<gene>
    <name evidence="3" type="ORF">CTheo_6452</name>
</gene>
<feature type="region of interest" description="Disordered" evidence="1">
    <location>
        <begin position="190"/>
        <end position="216"/>
    </location>
</feature>
<dbReference type="Proteomes" id="UP000383932">
    <property type="component" value="Unassembled WGS sequence"/>
</dbReference>
<dbReference type="GO" id="GO:0019005">
    <property type="term" value="C:SCF ubiquitin ligase complex"/>
    <property type="evidence" value="ECO:0007669"/>
    <property type="project" value="TreeGrafter"/>
</dbReference>
<evidence type="ECO:0000259" key="2">
    <source>
        <dbReference type="PROSITE" id="PS50181"/>
    </source>
</evidence>
<dbReference type="PROSITE" id="PS50181">
    <property type="entry name" value="FBOX"/>
    <property type="match status" value="1"/>
</dbReference>
<dbReference type="SUPFAM" id="SSF101908">
    <property type="entry name" value="Putative isomerase YbhE"/>
    <property type="match status" value="1"/>
</dbReference>
<dbReference type="Gene3D" id="1.20.1280.50">
    <property type="match status" value="1"/>
</dbReference>
<evidence type="ECO:0000313" key="4">
    <source>
        <dbReference type="Proteomes" id="UP000383932"/>
    </source>
</evidence>
<accession>A0A5N5QED0</accession>
<dbReference type="PANTHER" id="PTHR46731">
    <property type="entry name" value="F-BOX ONLY PROTEIN 15"/>
    <property type="match status" value="1"/>
</dbReference>
<comment type="caution">
    <text evidence="3">The sequence shown here is derived from an EMBL/GenBank/DDBJ whole genome shotgun (WGS) entry which is preliminary data.</text>
</comment>
<name>A0A5N5QED0_9AGAM</name>
<dbReference type="EMBL" id="SSOP01000197">
    <property type="protein sequence ID" value="KAB5590110.1"/>
    <property type="molecule type" value="Genomic_DNA"/>
</dbReference>
<evidence type="ECO:0000256" key="1">
    <source>
        <dbReference type="SAM" id="MobiDB-lite"/>
    </source>
</evidence>
<proteinExistence type="predicted"/>
<dbReference type="InterPro" id="IPR015943">
    <property type="entry name" value="WD40/YVTN_repeat-like_dom_sf"/>
</dbReference>
<sequence length="606" mass="67579">MQFSERVDILPPGDNSPIVTWRFAYLSPSTIIGTLNKMPKRSHSPTPNFTLSTKYTHTSQGDRLSRHASNFDTILSDETVLTIFSFLDPYHLCQAQLVNKHWSRLATDNHLWRIMFLREFSQQRLRGSRGFPMLGNREIKPLPVRAQNQAEEQAESDQLPENYTDWRWMFRTIKHIYDMTGRCAATMQQVALARSESPTKPPPRLPEDSTNPHPTGLYSPPLVAHLLLIRDLILYASGQALATPTVHVFQSSLGSGLSIPYGPLPGSRVSVTALCLDHSSAIVRLAIFYSDCTWAVHTIDYDHRMTTPTYTYGRRGVVELRTPIIQAAYHHPLLVTLTTSFCMSIFYLPSPPASPILKHTLSSYSGFTPLTMTLSRYRTPEQYRVLLAYASPIYPAHWGPCATDITLSTQSVGAFSSSAATTSSPLPPVKIVSSSSTNNQLPVGWIPDGTPDGIPDELRLRWSRKVSHVSGIQTDGKFVVFASEDGGIQVYRLHRNARLLFERTLFPPVHAPSPRALSVADSRCVCVTQGGNLWVWDLESGVGVQAAAIRCSHLPSAYEVNLGHSNHKEHRNMSGNPPTIVRVAFDAQRIVVVDVNDTLYTYSFDI</sequence>
<organism evidence="3 4">
    <name type="scientific">Ceratobasidium theobromae</name>
    <dbReference type="NCBI Taxonomy" id="1582974"/>
    <lineage>
        <taxon>Eukaryota</taxon>
        <taxon>Fungi</taxon>
        <taxon>Dikarya</taxon>
        <taxon>Basidiomycota</taxon>
        <taxon>Agaricomycotina</taxon>
        <taxon>Agaricomycetes</taxon>
        <taxon>Cantharellales</taxon>
        <taxon>Ceratobasidiaceae</taxon>
        <taxon>Ceratobasidium</taxon>
    </lineage>
</organism>
<dbReference type="InterPro" id="IPR036047">
    <property type="entry name" value="F-box-like_dom_sf"/>
</dbReference>
<dbReference type="SUPFAM" id="SSF81383">
    <property type="entry name" value="F-box domain"/>
    <property type="match status" value="1"/>
</dbReference>
<dbReference type="AlphaFoldDB" id="A0A5N5QED0"/>
<dbReference type="PANTHER" id="PTHR46731:SF1">
    <property type="entry name" value="F-BOX ONLY PROTEIN 15"/>
    <property type="match status" value="1"/>
</dbReference>
<dbReference type="InterPro" id="IPR001810">
    <property type="entry name" value="F-box_dom"/>
</dbReference>
<dbReference type="SMART" id="SM00256">
    <property type="entry name" value="FBOX"/>
    <property type="match status" value="1"/>
</dbReference>
<keyword evidence="4" id="KW-1185">Reference proteome</keyword>
<dbReference type="OrthoDB" id="3219396at2759"/>
<evidence type="ECO:0000313" key="3">
    <source>
        <dbReference type="EMBL" id="KAB5590110.1"/>
    </source>
</evidence>
<dbReference type="Gene3D" id="2.130.10.10">
    <property type="entry name" value="YVTN repeat-like/Quinoprotein amine dehydrogenase"/>
    <property type="match status" value="1"/>
</dbReference>
<dbReference type="Pfam" id="PF12937">
    <property type="entry name" value="F-box-like"/>
    <property type="match status" value="1"/>
</dbReference>
<reference evidence="3 4" key="1">
    <citation type="journal article" date="2019" name="Fungal Biol. Biotechnol.">
        <title>Draft genome sequence of fastidious pathogen Ceratobasidium theobromae, which causes vascular-streak dieback in Theobroma cacao.</title>
        <authorList>
            <person name="Ali S.S."/>
            <person name="Asman A."/>
            <person name="Shao J."/>
            <person name="Firmansyah A.P."/>
            <person name="Susilo A.W."/>
            <person name="Rosmana A."/>
            <person name="McMahon P."/>
            <person name="Junaid M."/>
            <person name="Guest D."/>
            <person name="Kheng T.Y."/>
            <person name="Meinhardt L.W."/>
            <person name="Bailey B.A."/>
        </authorList>
    </citation>
    <scope>NUCLEOTIDE SEQUENCE [LARGE SCALE GENOMIC DNA]</scope>
    <source>
        <strain evidence="3 4">CT2</strain>
    </source>
</reference>
<protein>
    <recommendedName>
        <fullName evidence="2">F-box domain-containing protein</fullName>
    </recommendedName>
</protein>